<dbReference type="GO" id="GO:0016747">
    <property type="term" value="F:acyltransferase activity, transferring groups other than amino-acyl groups"/>
    <property type="evidence" value="ECO:0007669"/>
    <property type="project" value="InterPro"/>
</dbReference>
<dbReference type="InterPro" id="IPR000182">
    <property type="entry name" value="GNAT_dom"/>
</dbReference>
<keyword evidence="1 4" id="KW-0808">Transferase</keyword>
<dbReference type="OrthoDB" id="7585366at2"/>
<dbReference type="SUPFAM" id="SSF55729">
    <property type="entry name" value="Acyl-CoA N-acyltransferases (Nat)"/>
    <property type="match status" value="1"/>
</dbReference>
<keyword evidence="2" id="KW-0012">Acyltransferase</keyword>
<evidence type="ECO:0000256" key="2">
    <source>
        <dbReference type="ARBA" id="ARBA00023315"/>
    </source>
</evidence>
<comment type="caution">
    <text evidence="4">The sequence shown here is derived from an EMBL/GenBank/DDBJ whole genome shotgun (WGS) entry which is preliminary data.</text>
</comment>
<evidence type="ECO:0000259" key="3">
    <source>
        <dbReference type="PROSITE" id="PS51186"/>
    </source>
</evidence>
<dbReference type="Gene3D" id="3.40.630.30">
    <property type="match status" value="1"/>
</dbReference>
<dbReference type="RefSeq" id="WP_068702926.1">
    <property type="nucleotide sequence ID" value="NZ_MAKX01000001.1"/>
</dbReference>
<accession>A0A1B9Y2L3</accession>
<dbReference type="PROSITE" id="PS51186">
    <property type="entry name" value="GNAT"/>
    <property type="match status" value="1"/>
</dbReference>
<reference evidence="4 5" key="1">
    <citation type="submission" date="2016-06" db="EMBL/GenBank/DDBJ databases">
        <title>Draft Genome Sequence of Tenacibaculum soleae UCD-KL19.</title>
        <authorList>
            <person name="Eisen J.A."/>
            <person name="Coil D.A."/>
            <person name="Lujan K.M."/>
        </authorList>
    </citation>
    <scope>NUCLEOTIDE SEQUENCE [LARGE SCALE GENOMIC DNA]</scope>
    <source>
        <strain evidence="4 5">UCD-KL19</strain>
    </source>
</reference>
<name>A0A1B9Y2L3_9FLAO</name>
<feature type="domain" description="N-acetyltransferase" evidence="3">
    <location>
        <begin position="15"/>
        <end position="145"/>
    </location>
</feature>
<dbReference type="PANTHER" id="PTHR43420:SF12">
    <property type="entry name" value="N-ACETYLTRANSFERASE DOMAIN-CONTAINING PROTEIN"/>
    <property type="match status" value="1"/>
</dbReference>
<keyword evidence="5" id="KW-1185">Reference proteome</keyword>
<evidence type="ECO:0000256" key="1">
    <source>
        <dbReference type="ARBA" id="ARBA00022679"/>
    </source>
</evidence>
<dbReference type="Pfam" id="PF13508">
    <property type="entry name" value="Acetyltransf_7"/>
    <property type="match status" value="1"/>
</dbReference>
<dbReference type="InterPro" id="IPR016181">
    <property type="entry name" value="Acyl_CoA_acyltransferase"/>
</dbReference>
<dbReference type="PANTHER" id="PTHR43420">
    <property type="entry name" value="ACETYLTRANSFERASE"/>
    <property type="match status" value="1"/>
</dbReference>
<proteinExistence type="predicted"/>
<dbReference type="CDD" id="cd04301">
    <property type="entry name" value="NAT_SF"/>
    <property type="match status" value="1"/>
</dbReference>
<sequence>MILKTYDAFNRITPLKIEKVTNFLFEHLENYGDSKTAIKKAIDYAAKERTGLGGYVFTIENDNIIVGAVVVNKTGMDEYIPENILVYIATHNEHRGKGIGKKIMKYAIDNCKGDIALHVEKDNPAKFLYEKLGFTTPYLEMRLKR</sequence>
<evidence type="ECO:0000313" key="5">
    <source>
        <dbReference type="Proteomes" id="UP000093186"/>
    </source>
</evidence>
<dbReference type="AlphaFoldDB" id="A0A1B9Y2L3"/>
<dbReference type="EMBL" id="MAKX01000001">
    <property type="protein sequence ID" value="OCK43999.1"/>
    <property type="molecule type" value="Genomic_DNA"/>
</dbReference>
<dbReference type="STRING" id="447689.BA195_04715"/>
<dbReference type="Proteomes" id="UP000093186">
    <property type="component" value="Unassembled WGS sequence"/>
</dbReference>
<protein>
    <submittedName>
        <fullName evidence="4">GNAT family acetyltransferase</fullName>
    </submittedName>
</protein>
<evidence type="ECO:0000313" key="4">
    <source>
        <dbReference type="EMBL" id="OCK43999.1"/>
    </source>
</evidence>
<gene>
    <name evidence="4" type="ORF">BA195_04715</name>
</gene>
<dbReference type="InterPro" id="IPR050680">
    <property type="entry name" value="YpeA/RimI_acetyltransf"/>
</dbReference>
<organism evidence="4 5">
    <name type="scientific">Tenacibaculum soleae</name>
    <dbReference type="NCBI Taxonomy" id="447689"/>
    <lineage>
        <taxon>Bacteria</taxon>
        <taxon>Pseudomonadati</taxon>
        <taxon>Bacteroidota</taxon>
        <taxon>Flavobacteriia</taxon>
        <taxon>Flavobacteriales</taxon>
        <taxon>Flavobacteriaceae</taxon>
        <taxon>Tenacibaculum</taxon>
    </lineage>
</organism>